<dbReference type="InterPro" id="IPR003594">
    <property type="entry name" value="HATPase_dom"/>
</dbReference>
<evidence type="ECO:0000256" key="6">
    <source>
        <dbReference type="ARBA" id="ARBA00022777"/>
    </source>
</evidence>
<accession>A0ABV6Z6I8</accession>
<dbReference type="PRINTS" id="PR00344">
    <property type="entry name" value="BCTRLSENSOR"/>
</dbReference>
<dbReference type="SUPFAM" id="SSF55874">
    <property type="entry name" value="ATPase domain of HSP90 chaperone/DNA topoisomerase II/histidine kinase"/>
    <property type="match status" value="1"/>
</dbReference>
<dbReference type="InterPro" id="IPR005467">
    <property type="entry name" value="His_kinase_dom"/>
</dbReference>
<keyword evidence="4" id="KW-0597">Phosphoprotein</keyword>
<dbReference type="SMART" id="SM00388">
    <property type="entry name" value="HisKA"/>
    <property type="match status" value="1"/>
</dbReference>
<dbReference type="Gene3D" id="1.10.287.130">
    <property type="match status" value="1"/>
</dbReference>
<evidence type="ECO:0000256" key="7">
    <source>
        <dbReference type="ARBA" id="ARBA00023012"/>
    </source>
</evidence>
<dbReference type="InterPro" id="IPR036097">
    <property type="entry name" value="HisK_dim/P_sf"/>
</dbReference>
<comment type="subcellular location">
    <subcellularLocation>
        <location evidence="2">Membrane</location>
    </subcellularLocation>
</comment>
<comment type="catalytic activity">
    <reaction evidence="1">
        <text>ATP + protein L-histidine = ADP + protein N-phospho-L-histidine.</text>
        <dbReference type="EC" id="2.7.13.3"/>
    </reaction>
</comment>
<evidence type="ECO:0000313" key="12">
    <source>
        <dbReference type="Proteomes" id="UP001594351"/>
    </source>
</evidence>
<dbReference type="Pfam" id="PF02518">
    <property type="entry name" value="HATPase_c"/>
    <property type="match status" value="1"/>
</dbReference>
<evidence type="ECO:0000256" key="3">
    <source>
        <dbReference type="ARBA" id="ARBA00012438"/>
    </source>
</evidence>
<reference evidence="11 12" key="1">
    <citation type="submission" date="2024-09" db="EMBL/GenBank/DDBJ databases">
        <title>Laminarin stimulates single cell rates of sulfate reduction while oxygen inhibits transcriptomic activity in coastal marine sediment.</title>
        <authorList>
            <person name="Lindsay M."/>
            <person name="Orcutt B."/>
            <person name="Emerson D."/>
            <person name="Stepanauskas R."/>
            <person name="D'Angelo T."/>
        </authorList>
    </citation>
    <scope>NUCLEOTIDE SEQUENCE [LARGE SCALE GENOMIC DNA]</scope>
    <source>
        <strain evidence="11">SAG AM-311-K15</strain>
    </source>
</reference>
<feature type="transmembrane region" description="Helical" evidence="8">
    <location>
        <begin position="214"/>
        <end position="241"/>
    </location>
</feature>
<dbReference type="InterPro" id="IPR003660">
    <property type="entry name" value="HAMP_dom"/>
</dbReference>
<keyword evidence="6" id="KW-0418">Kinase</keyword>
<feature type="domain" description="HAMP" evidence="10">
    <location>
        <begin position="232"/>
        <end position="286"/>
    </location>
</feature>
<dbReference type="InterPro" id="IPR003661">
    <property type="entry name" value="HisK_dim/P_dom"/>
</dbReference>
<evidence type="ECO:0000313" key="11">
    <source>
        <dbReference type="EMBL" id="MFC1854063.1"/>
    </source>
</evidence>
<keyword evidence="8" id="KW-0472">Membrane</keyword>
<dbReference type="EMBL" id="JBHPBY010000702">
    <property type="protein sequence ID" value="MFC1854063.1"/>
    <property type="molecule type" value="Genomic_DNA"/>
</dbReference>
<dbReference type="Proteomes" id="UP001594351">
    <property type="component" value="Unassembled WGS sequence"/>
</dbReference>
<protein>
    <recommendedName>
        <fullName evidence="3">histidine kinase</fullName>
        <ecNumber evidence="3">2.7.13.3</ecNumber>
    </recommendedName>
</protein>
<dbReference type="InterPro" id="IPR036890">
    <property type="entry name" value="HATPase_C_sf"/>
</dbReference>
<keyword evidence="5" id="KW-0808">Transferase</keyword>
<dbReference type="CDD" id="cd16922">
    <property type="entry name" value="HATPase_EvgS-ArcB-TorS-like"/>
    <property type="match status" value="1"/>
</dbReference>
<dbReference type="InterPro" id="IPR050736">
    <property type="entry name" value="Sensor_HK_Regulatory"/>
</dbReference>
<evidence type="ECO:0000259" key="10">
    <source>
        <dbReference type="PROSITE" id="PS50885"/>
    </source>
</evidence>
<dbReference type="Gene3D" id="6.10.340.10">
    <property type="match status" value="1"/>
</dbReference>
<keyword evidence="8" id="KW-0812">Transmembrane</keyword>
<dbReference type="EC" id="2.7.13.3" evidence="3"/>
<dbReference type="SMART" id="SM00387">
    <property type="entry name" value="HATPase_c"/>
    <property type="match status" value="1"/>
</dbReference>
<keyword evidence="11" id="KW-0547">Nucleotide-binding</keyword>
<dbReference type="Pfam" id="PF00512">
    <property type="entry name" value="HisKA"/>
    <property type="match status" value="1"/>
</dbReference>
<dbReference type="CDD" id="cd00082">
    <property type="entry name" value="HisKA"/>
    <property type="match status" value="1"/>
</dbReference>
<dbReference type="InterPro" id="IPR021796">
    <property type="entry name" value="Tll0287-like_dom"/>
</dbReference>
<evidence type="ECO:0000256" key="5">
    <source>
        <dbReference type="ARBA" id="ARBA00022679"/>
    </source>
</evidence>
<dbReference type="InterPro" id="IPR004358">
    <property type="entry name" value="Sig_transdc_His_kin-like_C"/>
</dbReference>
<name>A0ABV6Z6I8_UNCC1</name>
<evidence type="ECO:0000256" key="1">
    <source>
        <dbReference type="ARBA" id="ARBA00000085"/>
    </source>
</evidence>
<dbReference type="GO" id="GO:0005524">
    <property type="term" value="F:ATP binding"/>
    <property type="evidence" value="ECO:0007669"/>
    <property type="project" value="UniProtKB-KW"/>
</dbReference>
<feature type="domain" description="Histidine kinase" evidence="9">
    <location>
        <begin position="337"/>
        <end position="558"/>
    </location>
</feature>
<dbReference type="PANTHER" id="PTHR43711:SF31">
    <property type="entry name" value="HISTIDINE KINASE"/>
    <property type="match status" value="1"/>
</dbReference>
<evidence type="ECO:0000259" key="9">
    <source>
        <dbReference type="PROSITE" id="PS50109"/>
    </source>
</evidence>
<organism evidence="11 12">
    <name type="scientific">candidate division CSSED10-310 bacterium</name>
    <dbReference type="NCBI Taxonomy" id="2855610"/>
    <lineage>
        <taxon>Bacteria</taxon>
        <taxon>Bacteria division CSSED10-310</taxon>
    </lineage>
</organism>
<evidence type="ECO:0000256" key="2">
    <source>
        <dbReference type="ARBA" id="ARBA00004370"/>
    </source>
</evidence>
<keyword evidence="8" id="KW-1133">Transmembrane helix</keyword>
<dbReference type="Gene3D" id="3.30.565.10">
    <property type="entry name" value="Histidine kinase-like ATPase, C-terminal domain"/>
    <property type="match status" value="1"/>
</dbReference>
<keyword evidence="11" id="KW-0067">ATP-binding</keyword>
<gene>
    <name evidence="11" type="ORF">ACFL27_28100</name>
</gene>
<dbReference type="PROSITE" id="PS50109">
    <property type="entry name" value="HIS_KIN"/>
    <property type="match status" value="1"/>
</dbReference>
<dbReference type="SUPFAM" id="SSF47384">
    <property type="entry name" value="Homodimeric domain of signal transducing histidine kinase"/>
    <property type="match status" value="1"/>
</dbReference>
<evidence type="ECO:0000256" key="8">
    <source>
        <dbReference type="SAM" id="Phobius"/>
    </source>
</evidence>
<keyword evidence="7" id="KW-0902">Two-component regulatory system</keyword>
<comment type="caution">
    <text evidence="11">The sequence shown here is derived from an EMBL/GenBank/DDBJ whole genome shotgun (WGS) entry which is preliminary data.</text>
</comment>
<proteinExistence type="predicted"/>
<evidence type="ECO:0000256" key="4">
    <source>
        <dbReference type="ARBA" id="ARBA00022553"/>
    </source>
</evidence>
<dbReference type="Pfam" id="PF11845">
    <property type="entry name" value="Tll0287-like"/>
    <property type="match status" value="1"/>
</dbReference>
<dbReference type="PANTHER" id="PTHR43711">
    <property type="entry name" value="TWO-COMPONENT HISTIDINE KINASE"/>
    <property type="match status" value="1"/>
</dbReference>
<dbReference type="PROSITE" id="PS50885">
    <property type="entry name" value="HAMP"/>
    <property type="match status" value="1"/>
</dbReference>
<sequence>MSLVFILAAGLIVHLVNTTLHEQALLEAEAKVRLYLDRSMALHTYFTKILKPNLFTWTEPFRDKDYFDPTWMSSTYALRKMNEYVRAVDPSGYYFKDAAVNARDPENEADDEERLFIAELNQNPALMYRAAVRSIDGKPFFVVLRRGEVMEKDCLRCHGDPADAPGDLVRMYGVKRSFHRETEVGKVIMTVSIKVPLAVAYAEADRFTLRLSAVLVLVLLILLLVSVSLQRILIFSPLALVRDKARQIISSSEHLGELIPQPFGQELGQAVAVFNEMSLSLRQSWDHLEERVKERTAELHQERTSLVRRVEEQTAELRAANVELAKSARLKDEFLATMSHELRTPLNAILGQSESLLEQLADRVDERQLKALQTIANRGHHLLVLINHILDLSHLAAGKRKLELRPISIPSLCQACLETVAPTAQDRSIDLSLDVDEQISSIQADERGLQQILVNLLLNALKFTPPGGRVGLVVKSDPVTAAIRFTIWDTGIGIKSEDLPRLFQPLVQLDSSLSRQSEGTGLGLALVRNLVELHGGTVTVTSEPGKGSRFSVSLPRHSP</sequence>
<keyword evidence="12" id="KW-1185">Reference proteome</keyword>